<name>A0ABD1NF15_9FABA</name>
<dbReference type="EMBL" id="JBGMDY010000001">
    <property type="protein sequence ID" value="KAL2346714.1"/>
    <property type="molecule type" value="Genomic_DNA"/>
</dbReference>
<dbReference type="AlphaFoldDB" id="A0ABD1NF15"/>
<proteinExistence type="predicted"/>
<sequence>MLGSSTYFNNMFDHHYKIMQQRVHVVLWLKGIEEEDENKLGHPIDDVPKSFPLLYSKLKLQPWTWSLAHSLGHTIVIPCCQLTLHSHLYLLSLTLLSYPLALVLKYQHLQVTTEACIS</sequence>
<keyword evidence="2" id="KW-1185">Reference proteome</keyword>
<protein>
    <submittedName>
        <fullName evidence="1">Uncharacterized protein</fullName>
    </submittedName>
</protein>
<accession>A0ABD1NF15</accession>
<organism evidence="1 2">
    <name type="scientific">Flemingia macrophylla</name>
    <dbReference type="NCBI Taxonomy" id="520843"/>
    <lineage>
        <taxon>Eukaryota</taxon>
        <taxon>Viridiplantae</taxon>
        <taxon>Streptophyta</taxon>
        <taxon>Embryophyta</taxon>
        <taxon>Tracheophyta</taxon>
        <taxon>Spermatophyta</taxon>
        <taxon>Magnoliopsida</taxon>
        <taxon>eudicotyledons</taxon>
        <taxon>Gunneridae</taxon>
        <taxon>Pentapetalae</taxon>
        <taxon>rosids</taxon>
        <taxon>fabids</taxon>
        <taxon>Fabales</taxon>
        <taxon>Fabaceae</taxon>
        <taxon>Papilionoideae</taxon>
        <taxon>50 kb inversion clade</taxon>
        <taxon>NPAAA clade</taxon>
        <taxon>indigoferoid/millettioid clade</taxon>
        <taxon>Phaseoleae</taxon>
        <taxon>Flemingia</taxon>
    </lineage>
</organism>
<dbReference type="Proteomes" id="UP001603857">
    <property type="component" value="Unassembled WGS sequence"/>
</dbReference>
<gene>
    <name evidence="1" type="ORF">Fmac_000714</name>
</gene>
<comment type="caution">
    <text evidence="1">The sequence shown here is derived from an EMBL/GenBank/DDBJ whole genome shotgun (WGS) entry which is preliminary data.</text>
</comment>
<reference evidence="1 2" key="1">
    <citation type="submission" date="2024-08" db="EMBL/GenBank/DDBJ databases">
        <title>Insights into the chromosomal genome structure of Flemingia macrophylla.</title>
        <authorList>
            <person name="Ding Y."/>
            <person name="Zhao Y."/>
            <person name="Bi W."/>
            <person name="Wu M."/>
            <person name="Zhao G."/>
            <person name="Gong Y."/>
            <person name="Li W."/>
            <person name="Zhang P."/>
        </authorList>
    </citation>
    <scope>NUCLEOTIDE SEQUENCE [LARGE SCALE GENOMIC DNA]</scope>
    <source>
        <strain evidence="1">DYQJB</strain>
        <tissue evidence="1">Leaf</tissue>
    </source>
</reference>
<evidence type="ECO:0000313" key="1">
    <source>
        <dbReference type="EMBL" id="KAL2346714.1"/>
    </source>
</evidence>
<evidence type="ECO:0000313" key="2">
    <source>
        <dbReference type="Proteomes" id="UP001603857"/>
    </source>
</evidence>